<proteinExistence type="evidence at transcript level"/>
<feature type="compositionally biased region" description="Polar residues" evidence="3">
    <location>
        <begin position="523"/>
        <end position="539"/>
    </location>
</feature>
<feature type="domain" description="RRM" evidence="4">
    <location>
        <begin position="84"/>
        <end position="158"/>
    </location>
</feature>
<dbReference type="EMBL" id="LR789619">
    <property type="protein sequence ID" value="CAB3265481.1"/>
    <property type="molecule type" value="mRNA"/>
</dbReference>
<dbReference type="GO" id="GO:0003723">
    <property type="term" value="F:RNA binding"/>
    <property type="evidence" value="ECO:0007669"/>
    <property type="project" value="UniProtKB-UniRule"/>
</dbReference>
<dbReference type="PROSITE" id="PS50102">
    <property type="entry name" value="RRM"/>
    <property type="match status" value="1"/>
</dbReference>
<evidence type="ECO:0000256" key="2">
    <source>
        <dbReference type="PROSITE-ProRule" id="PRU00176"/>
    </source>
</evidence>
<dbReference type="SUPFAM" id="SSF54928">
    <property type="entry name" value="RNA-binding domain, RBD"/>
    <property type="match status" value="1"/>
</dbReference>
<organism evidence="5">
    <name type="scientific">Phallusia mammillata</name>
    <dbReference type="NCBI Taxonomy" id="59560"/>
    <lineage>
        <taxon>Eukaryota</taxon>
        <taxon>Metazoa</taxon>
        <taxon>Chordata</taxon>
        <taxon>Tunicata</taxon>
        <taxon>Ascidiacea</taxon>
        <taxon>Phlebobranchia</taxon>
        <taxon>Ascidiidae</taxon>
        <taxon>Phallusia</taxon>
    </lineage>
</organism>
<dbReference type="InterPro" id="IPR000504">
    <property type="entry name" value="RRM_dom"/>
</dbReference>
<reference evidence="5" key="1">
    <citation type="submission" date="2020-04" db="EMBL/GenBank/DDBJ databases">
        <authorList>
            <person name="Neveu A P."/>
        </authorList>
    </citation>
    <scope>NUCLEOTIDE SEQUENCE</scope>
    <source>
        <tissue evidence="5">Whole embryo</tissue>
    </source>
</reference>
<name>A0A6F9DQM6_9ASCI</name>
<feature type="compositionally biased region" description="Low complexity" evidence="3">
    <location>
        <begin position="494"/>
        <end position="514"/>
    </location>
</feature>
<dbReference type="SMART" id="SM00360">
    <property type="entry name" value="RRM"/>
    <property type="match status" value="1"/>
</dbReference>
<dbReference type="Gene3D" id="3.30.70.330">
    <property type="match status" value="1"/>
</dbReference>
<evidence type="ECO:0000313" key="5">
    <source>
        <dbReference type="EMBL" id="CAB3265481.1"/>
    </source>
</evidence>
<accession>A0A6F9DQM6</accession>
<dbReference type="AlphaFoldDB" id="A0A6F9DQM6"/>
<evidence type="ECO:0000259" key="4">
    <source>
        <dbReference type="PROSITE" id="PS50102"/>
    </source>
</evidence>
<evidence type="ECO:0000256" key="1">
    <source>
        <dbReference type="ARBA" id="ARBA00022884"/>
    </source>
</evidence>
<gene>
    <name evidence="5" type="primary">Rbm46</name>
</gene>
<dbReference type="PANTHER" id="PTHR21245">
    <property type="entry name" value="HETEROGENEOUS NUCLEAR RIBONUCLEOPROTEIN"/>
    <property type="match status" value="1"/>
</dbReference>
<feature type="region of interest" description="Disordered" evidence="3">
    <location>
        <begin position="493"/>
        <end position="539"/>
    </location>
</feature>
<dbReference type="Pfam" id="PF00076">
    <property type="entry name" value="RRM_1"/>
    <property type="match status" value="1"/>
</dbReference>
<dbReference type="InterPro" id="IPR035979">
    <property type="entry name" value="RBD_domain_sf"/>
</dbReference>
<protein>
    <submittedName>
        <fullName evidence="5">CUGBP Elav-like family member 3-B</fullName>
    </submittedName>
</protein>
<evidence type="ECO:0000256" key="3">
    <source>
        <dbReference type="SAM" id="MobiDB-lite"/>
    </source>
</evidence>
<sequence>MSSNASTMNYPANDSMARLIALENRTGYTMQQFNGQRKYWNPKWKDPIPPRGCEVFVGKIPRDLFEDELVPVFEKANDTLSRIKNVYVRNLKIQTSHYTIFSAFNAIRPGAIERVKKIEDRDYAFVHFLRREDALYAVQVMNGQIIDGQAVQVSLAKPPSNKRDVKTPVPVVRANQITSAKLPTFTQMNGLLVSKPNPVVPLVNAIPTLSSNAPKPLTSLMTNPIQPSMLTPGQNTLKPAQLTSVLSVPNLYQAQATSADQNFGADKQPTPVVPSMNDIVNEFKKIWLMGNNQNGKSNLEPVCTLDHIAKIQCPVVYLDQLCAMFNNGVRPLYKLYCDESFGITRYVYQVTLMNKTYLPPSNMFSTSIAEAQKNSARYILAQLDPWLKLKFLEVVNGNKCIGQVQSKPSEVVTPNTGLVKSVSHPDGLNQYAMNDVGWKTLNPVTQSGVSDNKSGLSNNDSSWKQWIEMNLPPARPPVVTSAIGMSMIPRHSYSSVSTNKENSTSTSSLGLSDGLWDRLPAPETSSAAMQNGTTRSAAPDTSSLLASALGSSCFSDFKRHPSSAFECVMTSANF</sequence>
<dbReference type="InterPro" id="IPR012677">
    <property type="entry name" value="Nucleotide-bd_a/b_plait_sf"/>
</dbReference>
<keyword evidence="1 2" id="KW-0694">RNA-binding</keyword>